<dbReference type="EMBL" id="KI669492">
    <property type="protein sequence ID" value="OCF37850.1"/>
    <property type="molecule type" value="Genomic_DNA"/>
</dbReference>
<organism evidence="2 3">
    <name type="scientific">Kwoniella heveanensis BCC8398</name>
    <dbReference type="NCBI Taxonomy" id="1296120"/>
    <lineage>
        <taxon>Eukaryota</taxon>
        <taxon>Fungi</taxon>
        <taxon>Dikarya</taxon>
        <taxon>Basidiomycota</taxon>
        <taxon>Agaricomycotina</taxon>
        <taxon>Tremellomycetes</taxon>
        <taxon>Tremellales</taxon>
        <taxon>Cryptococcaceae</taxon>
        <taxon>Kwoniella</taxon>
    </lineage>
</organism>
<evidence type="ECO:0000256" key="1">
    <source>
        <dbReference type="SAM" id="MobiDB-lite"/>
    </source>
</evidence>
<evidence type="ECO:0000313" key="3">
    <source>
        <dbReference type="Proteomes" id="UP000092666"/>
    </source>
</evidence>
<reference evidence="3" key="2">
    <citation type="submission" date="2013-12" db="EMBL/GenBank/DDBJ databases">
        <title>Evolution of pathogenesis and genome organization in the Tremellales.</title>
        <authorList>
            <person name="Cuomo C."/>
            <person name="Litvintseva A."/>
            <person name="Heitman J."/>
            <person name="Chen Y."/>
            <person name="Sun S."/>
            <person name="Springer D."/>
            <person name="Dromer F."/>
            <person name="Young S."/>
            <person name="Zeng Q."/>
            <person name="Chapman S."/>
            <person name="Gujja S."/>
            <person name="Saif S."/>
            <person name="Birren B."/>
        </authorList>
    </citation>
    <scope>NUCLEOTIDE SEQUENCE [LARGE SCALE GENOMIC DNA]</scope>
    <source>
        <strain evidence="3">BCC8398</strain>
    </source>
</reference>
<reference evidence="2 3" key="1">
    <citation type="submission" date="2013-07" db="EMBL/GenBank/DDBJ databases">
        <title>The Genome Sequence of Cryptococcus heveanensis BCC8398.</title>
        <authorList>
            <consortium name="The Broad Institute Genome Sequencing Platform"/>
            <person name="Cuomo C."/>
            <person name="Litvintseva A."/>
            <person name="Chen Y."/>
            <person name="Heitman J."/>
            <person name="Sun S."/>
            <person name="Springer D."/>
            <person name="Dromer F."/>
            <person name="Young S.K."/>
            <person name="Zeng Q."/>
            <person name="Gargeya S."/>
            <person name="Fitzgerald M."/>
            <person name="Abouelleil A."/>
            <person name="Alvarado L."/>
            <person name="Berlin A.M."/>
            <person name="Chapman S.B."/>
            <person name="Dewar J."/>
            <person name="Goldberg J."/>
            <person name="Griggs A."/>
            <person name="Gujja S."/>
            <person name="Hansen M."/>
            <person name="Howarth C."/>
            <person name="Imamovic A."/>
            <person name="Larimer J."/>
            <person name="McCowan C."/>
            <person name="Murphy C."/>
            <person name="Pearson M."/>
            <person name="Priest M."/>
            <person name="Roberts A."/>
            <person name="Saif S."/>
            <person name="Shea T."/>
            <person name="Sykes S."/>
            <person name="Wortman J."/>
            <person name="Nusbaum C."/>
            <person name="Birren B."/>
        </authorList>
    </citation>
    <scope>NUCLEOTIDE SEQUENCE [LARGE SCALE GENOMIC DNA]</scope>
    <source>
        <strain evidence="2 3">BCC8398</strain>
    </source>
</reference>
<evidence type="ECO:0000313" key="2">
    <source>
        <dbReference type="EMBL" id="OCF37850.1"/>
    </source>
</evidence>
<feature type="region of interest" description="Disordered" evidence="1">
    <location>
        <begin position="117"/>
        <end position="141"/>
    </location>
</feature>
<dbReference type="AlphaFoldDB" id="A0A1B9H3M6"/>
<dbReference type="Proteomes" id="UP000092666">
    <property type="component" value="Unassembled WGS sequence"/>
</dbReference>
<keyword evidence="3" id="KW-1185">Reference proteome</keyword>
<accession>A0A1B9H3M6</accession>
<proteinExistence type="predicted"/>
<feature type="region of interest" description="Disordered" evidence="1">
    <location>
        <begin position="52"/>
        <end position="71"/>
    </location>
</feature>
<protein>
    <submittedName>
        <fullName evidence="2">Uncharacterized protein</fullName>
    </submittedName>
</protein>
<gene>
    <name evidence="2" type="ORF">I316_00074</name>
</gene>
<sequence length="162" mass="17075">MSAPARSITAPPTIGVNEEEENRLFSLLQNEALSRHEPEVASDALDASNARFVAEHAEETSPGTDTARQERSTYQRTMTNLYDKWAEEYGWPIRTAQASANASATYAIASAALAKVPARGRGPASDTGPGTDLSEAPPDEIVGDDSVAATAAFGGDDCMSTI</sequence>
<name>A0A1B9H3M6_9TREE</name>